<protein>
    <recommendedName>
        <fullName evidence="3">DUF1579 domain-containing protein</fullName>
    </recommendedName>
</protein>
<reference evidence="2" key="1">
    <citation type="journal article" date="2019" name="Int. J. Syst. Evol. Microbiol.">
        <title>The Global Catalogue of Microorganisms (GCM) 10K type strain sequencing project: providing services to taxonomists for standard genome sequencing and annotation.</title>
        <authorList>
            <consortium name="The Broad Institute Genomics Platform"/>
            <consortium name="The Broad Institute Genome Sequencing Center for Infectious Disease"/>
            <person name="Wu L."/>
            <person name="Ma J."/>
        </authorList>
    </citation>
    <scope>NUCLEOTIDE SEQUENCE [LARGE SCALE GENOMIC DNA]</scope>
    <source>
        <strain evidence="2">NBRC 108725</strain>
    </source>
</reference>
<dbReference type="Proteomes" id="UP001321498">
    <property type="component" value="Chromosome"/>
</dbReference>
<dbReference type="EMBL" id="AP027731">
    <property type="protein sequence ID" value="BDZ44791.1"/>
    <property type="molecule type" value="Genomic_DNA"/>
</dbReference>
<evidence type="ECO:0008006" key="3">
    <source>
        <dbReference type="Google" id="ProtNLM"/>
    </source>
</evidence>
<name>A0ABM8G9H1_9MICO</name>
<gene>
    <name evidence="1" type="ORF">GCM10025866_07000</name>
</gene>
<accession>A0ABM8G9H1</accession>
<keyword evidence="2" id="KW-1185">Reference proteome</keyword>
<evidence type="ECO:0000313" key="1">
    <source>
        <dbReference type="EMBL" id="BDZ44791.1"/>
    </source>
</evidence>
<proteinExistence type="predicted"/>
<organism evidence="1 2">
    <name type="scientific">Naasia aerilata</name>
    <dbReference type="NCBI Taxonomy" id="1162966"/>
    <lineage>
        <taxon>Bacteria</taxon>
        <taxon>Bacillati</taxon>
        <taxon>Actinomycetota</taxon>
        <taxon>Actinomycetes</taxon>
        <taxon>Micrococcales</taxon>
        <taxon>Microbacteriaceae</taxon>
        <taxon>Naasia</taxon>
    </lineage>
</organism>
<evidence type="ECO:0000313" key="2">
    <source>
        <dbReference type="Proteomes" id="UP001321498"/>
    </source>
</evidence>
<dbReference type="RefSeq" id="WP_286278204.1">
    <property type="nucleotide sequence ID" value="NZ_AP027731.1"/>
</dbReference>
<sequence>MHETRWAPGGIATETSDATLGLDGLIVVQAQTQERNGGVAFAAHNVFTTDPATGEIVLYSFDSAGFLPDPPARGTWRDGELVLVRTTDRGQSRTIYRPRGDGCSWSKAFRPSDGDEWQLMLEGELD</sequence>